<dbReference type="Gene3D" id="3.40.50.720">
    <property type="entry name" value="NAD(P)-binding Rossmann-like Domain"/>
    <property type="match status" value="1"/>
</dbReference>
<evidence type="ECO:0000313" key="10">
    <source>
        <dbReference type="Proteomes" id="UP000214646"/>
    </source>
</evidence>
<dbReference type="PANTHER" id="PTHR43074:SF1">
    <property type="entry name" value="BETA-KETOACYL SYNTHASE FAMILY PROTEIN-RELATED"/>
    <property type="match status" value="1"/>
</dbReference>
<dbReference type="PANTHER" id="PTHR43074">
    <property type="entry name" value="OMEGA-3 POLYUNSATURATED FATTY ACID SYNTHASE PFAB-RELATED"/>
    <property type="match status" value="1"/>
</dbReference>
<feature type="region of interest" description="Disordered" evidence="5">
    <location>
        <begin position="2046"/>
        <end position="2074"/>
    </location>
</feature>
<name>A0A225DYG0_9BACT</name>
<feature type="region of interest" description="C-terminal hotdog fold" evidence="4">
    <location>
        <begin position="2209"/>
        <end position="2356"/>
    </location>
</feature>
<feature type="compositionally biased region" description="Low complexity" evidence="5">
    <location>
        <begin position="2052"/>
        <end position="2064"/>
    </location>
</feature>
<keyword evidence="1" id="KW-0596">Phosphopantetheine</keyword>
<dbReference type="InterPro" id="IPR057326">
    <property type="entry name" value="KR_dom"/>
</dbReference>
<dbReference type="Gene3D" id="3.40.47.10">
    <property type="match status" value="1"/>
</dbReference>
<sequence length="2368" mass="246640">MSGHPAPPEPDTGPRSALRAPRSAVAIVGIGCLFPKANGTGTYWGAIKNGVDCITPVPPTHWNPDDYFDPDPKKPDMTYARRGGFLSPVDFNPLEFGIAPRDIEATDTSQLLGLVAAKHALTDAGVVFTDSPAGAGKTPPPPSPTGNVPRRRPVDRNRVSVILGVTGTLELVIPLGARLGHPKWRKAMKDAGVPDETAEDAIKRIGEAYVPWQENSFPGLLGNVVAGRIASRLDLGGTNCVVDAACASSLSAVHLAALELSTGRSDVAVTGGVDTFNDIFMYMCFSKTPALSASGDVRPFEATGDGTMIGEGVGVVVLKRLSDAERDGDTIYAVIKGIGTSSDGKGTAIYAPSAAGQKKAIRTAYQLAGVAPDTIELVEAHGTGTRVGDATEASALVDVYNDLPTAPAGGPKPRPWCALGSVKSQIGHTKAAAGAASLIKAALALYYKVLPPTLKVTRPVDPLAVPDSPFYVNTKARPWLPRAEHPRRAALSAFGFGGSNFHCVLEEHRYEKPAVDWDGAVEILALGGATAAAVSTALAAVGTDWPAFARAAEQSRGTFDPAAPCRLVVVAHRDLTDLPKLVAGATAKLAAEPAAAAWQTPDGVYYGTGPCPGSLAVLFPGQGSQYTGMLRDLACTFPELLDALAAANDEVAAQQRDESDGRRLTDRIYPPTAFDADAPRRHEEALRATEAAQPAIGAVSFGAWQVLSQRFGLGADAFAGHSYGELPALAAAGRIESSELFALSRLRGRLMAQQRVGDPGTMLAVFAPAAEIEAVVQSGGFTVVAANRNTPTQTVLSGATPEIEKVEAALAAKGIRAVRLPVAAAFHSPLVADAAVPFRAALDGIAFAPGMKPVYANTTATVYPDDPDAARELLGHQIANPVAFVDEVRAMCAAGVRTFVEVGPGRVLTQLVAAIASDPAAAVPGVEAAALDASSGKRPGLLDLGHLLARLAARGHAVRLAAWEEGSRCRPPAPAKPGLTIPICGANYVTPRPTRPPVAPVPPNDHRPLTPAGVQMPEPAKGPSPAADQAGVAQALQLTHQTLAALQQMQDQTARLHRQFLESQEQAQRTLFQLVAQQQALLFPGGTAPAPVAAPVPAANTAPPAWTPTVPPTQAPAAEPTVPSVPHAIAPVPAPAAVVVDPAPVHPPAEQSPSVPAAQPALAAAPVPQPTLPVAQISPAVAAPAPVTVPHHPPKGTNGVAPNGAGANGTVTHDVESILLSVVAEKTGYPVEMLDPGMSLDADLGVDSIKRVEILSAIQEKLPHAPAVKPEHLGTLHTLQDIILFLSAGMGAGVTALAPVPAAATSLAQPAGPAVASPAPVEMLAPAATIPLAQLVRETQEAVDFAAPLPTSSGDSVRLMSPVESGATSLPNTAEIETLLLKVVAEKTGYPEGMLDPDMALDTDLGVDSIKRVEILSAIQEKLPHAPVVKPEHLGTLHTVRDIAEFLSAGSFPNTTKINVKVVPAPRPEDSLLAAPSTQRLASKPARVLPPGGLEPGLSELLAPKTEPLGRVAPPPPPPPLSDLARRPAQTPTTPVLPAGPVDTYRAPVGPINLDRVDRSILQAVDLDPIPARQRLALPERGEVWVVAPEDALTREVVVQLTAQRFVPKLFPWVDPDAAAPAGSPVGLVLIAPVRTAPNVAINKLGFRWLQAAGPKLRHAARQPNGAAFATVARLDGTFGLGDLAPGTDPVPGGLAGLVKTARHEWPEIGSKAIDLAAGFAAESPAASAVAVVEEILLAGPVEVGIGPNNRCTLDLARTVRRAAPTAGPVLGPKDVVLVTGGARGVTAEVAVSLAEVYQPTMILTGRTPAATGPEPDALKGVTDEAALKKAIADHLGAGATPKAVGDMYAKVNAQREIAKTLARIEAAGAKATYFSVNVANGRQVADVLHQVQVKYGPVTALVHGAGVLADRRIEDLTADQFDAVYSTKVDGLRNLLDLLGNQDLKAVVLFSSTTARFGRVGQLAYATANEVLNKTAQIEARKRPAARVVAINWGPWEGGMVTPALRKVFESEGIGLIPLTEGGLFAVQELTVAGRAVEVIALGKPRTSKSGSGPAPALGASGTPLPPPAAAPVTGPPPAELAVAFEESLTIDGYPVLRSHVLDARAVLPMALHMEFLAHAALHGNPGLVFHGFNDLRITHGVMVEEGTPTVLKALAGKAIKHDKMFHVPVELRGKRRDGRDAIHSRAEVVLTAAFPKAPAADPPPIVQPYPHPVEEVYRYFLFHGPDLHGIERVDGLADTAFIGTAYPAPAPLEWLTKPLRSAWVADPLVIDASFQMMILWSFAQHGAGSLPCFAGRYRQYRRAFPAGPARVVIRVTRDNGSFARADIDYLDADGIVIAQVQDYECVIDRQLDQAFRRNQLAPRVKN</sequence>
<dbReference type="SMART" id="SM00825">
    <property type="entry name" value="PKS_KS"/>
    <property type="match status" value="1"/>
</dbReference>
<dbReference type="GO" id="GO:0006633">
    <property type="term" value="P:fatty acid biosynthetic process"/>
    <property type="evidence" value="ECO:0007669"/>
    <property type="project" value="InterPro"/>
</dbReference>
<feature type="region of interest" description="Disordered" evidence="5">
    <location>
        <begin position="1143"/>
        <end position="1162"/>
    </location>
</feature>
<accession>A0A225DYG0</accession>
<evidence type="ECO:0000256" key="2">
    <source>
        <dbReference type="ARBA" id="ARBA00022553"/>
    </source>
</evidence>
<reference evidence="10" key="1">
    <citation type="submission" date="2017-06" db="EMBL/GenBank/DDBJ databases">
        <title>Genome analysis of Fimbriiglobus ruber SP5, the first member of the order Planctomycetales with confirmed chitinolytic capability.</title>
        <authorList>
            <person name="Ravin N.V."/>
            <person name="Rakitin A.L."/>
            <person name="Ivanova A.A."/>
            <person name="Beletsky A.V."/>
            <person name="Kulichevskaya I.S."/>
            <person name="Mardanov A.V."/>
            <person name="Dedysh S.N."/>
        </authorList>
    </citation>
    <scope>NUCLEOTIDE SEQUENCE [LARGE SCALE GENOMIC DNA]</scope>
    <source>
        <strain evidence="10">SP5</strain>
    </source>
</reference>
<dbReference type="InterPro" id="IPR049551">
    <property type="entry name" value="PKS_DH_C"/>
</dbReference>
<dbReference type="InterPro" id="IPR020841">
    <property type="entry name" value="PKS_Beta-ketoAc_synthase_dom"/>
</dbReference>
<feature type="domain" description="Ketosynthase family 3 (KS3)" evidence="7">
    <location>
        <begin position="22"/>
        <end position="507"/>
    </location>
</feature>
<gene>
    <name evidence="9" type="ORF">FRUB_04367</name>
</gene>
<evidence type="ECO:0000259" key="6">
    <source>
        <dbReference type="PROSITE" id="PS50075"/>
    </source>
</evidence>
<evidence type="ECO:0000256" key="3">
    <source>
        <dbReference type="ARBA" id="ARBA00022679"/>
    </source>
</evidence>
<dbReference type="InterPro" id="IPR016039">
    <property type="entry name" value="Thiolase-like"/>
</dbReference>
<dbReference type="PROSITE" id="PS50075">
    <property type="entry name" value="CARRIER"/>
    <property type="match status" value="2"/>
</dbReference>
<dbReference type="InterPro" id="IPR014043">
    <property type="entry name" value="Acyl_transferase_dom"/>
</dbReference>
<dbReference type="SUPFAM" id="SSF47336">
    <property type="entry name" value="ACP-like"/>
    <property type="match status" value="2"/>
</dbReference>
<dbReference type="Pfam" id="PF02801">
    <property type="entry name" value="Ketoacyl-synt_C"/>
    <property type="match status" value="1"/>
</dbReference>
<dbReference type="SUPFAM" id="SSF53901">
    <property type="entry name" value="Thiolase-like"/>
    <property type="match status" value="1"/>
</dbReference>
<comment type="caution">
    <text evidence="9">The sequence shown here is derived from an EMBL/GenBank/DDBJ whole genome shotgun (WGS) entry which is preliminary data.</text>
</comment>
<dbReference type="Gene3D" id="1.10.1200.10">
    <property type="entry name" value="ACP-like"/>
    <property type="match status" value="2"/>
</dbReference>
<dbReference type="InterPro" id="IPR036291">
    <property type="entry name" value="NAD(P)-bd_dom_sf"/>
</dbReference>
<evidence type="ECO:0000259" key="8">
    <source>
        <dbReference type="PROSITE" id="PS52019"/>
    </source>
</evidence>
<dbReference type="InterPro" id="IPR014031">
    <property type="entry name" value="Ketoacyl_synth_C"/>
</dbReference>
<feature type="domain" description="PKS/mFAS DH" evidence="8">
    <location>
        <begin position="2067"/>
        <end position="2356"/>
    </location>
</feature>
<keyword evidence="3" id="KW-0808">Transferase</keyword>
<feature type="compositionally biased region" description="Pro residues" evidence="5">
    <location>
        <begin position="994"/>
        <end position="1003"/>
    </location>
</feature>
<keyword evidence="10" id="KW-1185">Reference proteome</keyword>
<dbReference type="InterPro" id="IPR036736">
    <property type="entry name" value="ACP-like_sf"/>
</dbReference>
<feature type="compositionally biased region" description="Pro residues" evidence="5">
    <location>
        <begin position="2065"/>
        <end position="2074"/>
    </location>
</feature>
<dbReference type="InterPro" id="IPR013968">
    <property type="entry name" value="PKS_KR"/>
</dbReference>
<dbReference type="Pfam" id="PF00109">
    <property type="entry name" value="ketoacyl-synt"/>
    <property type="match status" value="2"/>
</dbReference>
<dbReference type="RefSeq" id="WP_088255465.1">
    <property type="nucleotide sequence ID" value="NZ_NIDE01000005.1"/>
</dbReference>
<dbReference type="InterPro" id="IPR001227">
    <property type="entry name" value="Ac_transferase_dom_sf"/>
</dbReference>
<dbReference type="InterPro" id="IPR016035">
    <property type="entry name" value="Acyl_Trfase/lysoPLipase"/>
</dbReference>
<dbReference type="Pfam" id="PF00550">
    <property type="entry name" value="PP-binding"/>
    <property type="match status" value="2"/>
</dbReference>
<dbReference type="GO" id="GO:0004315">
    <property type="term" value="F:3-oxoacyl-[acyl-carrier-protein] synthase activity"/>
    <property type="evidence" value="ECO:0007669"/>
    <property type="project" value="InterPro"/>
</dbReference>
<dbReference type="Gene3D" id="3.30.70.250">
    <property type="entry name" value="Malonyl-CoA ACP transacylase, ACP-binding"/>
    <property type="match status" value="1"/>
</dbReference>
<dbReference type="OrthoDB" id="219272at2"/>
<dbReference type="SMART" id="SM00827">
    <property type="entry name" value="PKS_AT"/>
    <property type="match status" value="1"/>
</dbReference>
<organism evidence="9 10">
    <name type="scientific">Fimbriiglobus ruber</name>
    <dbReference type="NCBI Taxonomy" id="1908690"/>
    <lineage>
        <taxon>Bacteria</taxon>
        <taxon>Pseudomonadati</taxon>
        <taxon>Planctomycetota</taxon>
        <taxon>Planctomycetia</taxon>
        <taxon>Gemmatales</taxon>
        <taxon>Gemmataceae</taxon>
        <taxon>Fimbriiglobus</taxon>
    </lineage>
</organism>
<dbReference type="SUPFAM" id="SSF51735">
    <property type="entry name" value="NAD(P)-binding Rossmann-fold domains"/>
    <property type="match status" value="1"/>
</dbReference>
<dbReference type="Proteomes" id="UP000214646">
    <property type="component" value="Unassembled WGS sequence"/>
</dbReference>
<proteinExistence type="predicted"/>
<evidence type="ECO:0000256" key="1">
    <source>
        <dbReference type="ARBA" id="ARBA00022450"/>
    </source>
</evidence>
<dbReference type="InterPro" id="IPR016036">
    <property type="entry name" value="Malonyl_transacylase_ACP-bd"/>
</dbReference>
<dbReference type="EMBL" id="NIDE01000005">
    <property type="protein sequence ID" value="OWK42289.1"/>
    <property type="molecule type" value="Genomic_DNA"/>
</dbReference>
<dbReference type="Pfam" id="PF08659">
    <property type="entry name" value="KR"/>
    <property type="match status" value="1"/>
</dbReference>
<dbReference type="CDD" id="cd00833">
    <property type="entry name" value="PKS"/>
    <property type="match status" value="1"/>
</dbReference>
<keyword evidence="2" id="KW-0597">Phosphoprotein</keyword>
<feature type="region of interest" description="Disordered" evidence="5">
    <location>
        <begin position="994"/>
        <end position="1028"/>
    </location>
</feature>
<dbReference type="PROSITE" id="PS52004">
    <property type="entry name" value="KS3_2"/>
    <property type="match status" value="1"/>
</dbReference>
<dbReference type="Pfam" id="PF00698">
    <property type="entry name" value="Acyl_transf_1"/>
    <property type="match status" value="1"/>
</dbReference>
<dbReference type="SUPFAM" id="SSF55048">
    <property type="entry name" value="Probable ACP-binding domain of malonyl-CoA ACP transacylase"/>
    <property type="match status" value="1"/>
</dbReference>
<dbReference type="InterPro" id="IPR052568">
    <property type="entry name" value="PKS-FAS_Synthase"/>
</dbReference>
<feature type="active site" description="Proton acceptor; for dehydratase activity" evidence="4">
    <location>
        <position position="2101"/>
    </location>
</feature>
<dbReference type="InterPro" id="IPR042104">
    <property type="entry name" value="PKS_dehydratase_sf"/>
</dbReference>
<evidence type="ECO:0000256" key="4">
    <source>
        <dbReference type="PROSITE-ProRule" id="PRU01363"/>
    </source>
</evidence>
<dbReference type="SMART" id="SM00822">
    <property type="entry name" value="PKS_KR"/>
    <property type="match status" value="1"/>
</dbReference>
<protein>
    <submittedName>
        <fullName evidence="9">Omega-3 polyunsaturated fatty acid synthase subunit, PfaA</fullName>
    </submittedName>
</protein>
<dbReference type="SUPFAM" id="SSF52151">
    <property type="entry name" value="FabD/lysophospholipase-like"/>
    <property type="match status" value="1"/>
</dbReference>
<dbReference type="InterPro" id="IPR018201">
    <property type="entry name" value="Ketoacyl_synth_AS"/>
</dbReference>
<feature type="region of interest" description="Disordered" evidence="5">
    <location>
        <begin position="1470"/>
        <end position="1542"/>
    </location>
</feature>
<feature type="domain" description="Carrier" evidence="6">
    <location>
        <begin position="1371"/>
        <end position="1451"/>
    </location>
</feature>
<feature type="active site" description="Proton donor; for dehydratase activity" evidence="4">
    <location>
        <position position="2273"/>
    </location>
</feature>
<dbReference type="PROSITE" id="PS52019">
    <property type="entry name" value="PKS_MFAS_DH"/>
    <property type="match status" value="1"/>
</dbReference>
<evidence type="ECO:0000259" key="7">
    <source>
        <dbReference type="PROSITE" id="PS52004"/>
    </source>
</evidence>
<dbReference type="InterPro" id="IPR014030">
    <property type="entry name" value="Ketoacyl_synth_N"/>
</dbReference>
<dbReference type="Pfam" id="PF14765">
    <property type="entry name" value="PS-DH"/>
    <property type="match status" value="1"/>
</dbReference>
<feature type="compositionally biased region" description="Low complexity" evidence="5">
    <location>
        <begin position="1489"/>
        <end position="1502"/>
    </location>
</feature>
<dbReference type="PROSITE" id="PS00606">
    <property type="entry name" value="KS3_1"/>
    <property type="match status" value="1"/>
</dbReference>
<evidence type="ECO:0000256" key="5">
    <source>
        <dbReference type="SAM" id="MobiDB-lite"/>
    </source>
</evidence>
<feature type="domain" description="Carrier" evidence="6">
    <location>
        <begin position="1210"/>
        <end position="1290"/>
    </location>
</feature>
<dbReference type="CDD" id="cd08953">
    <property type="entry name" value="KR_2_SDR_x"/>
    <property type="match status" value="1"/>
</dbReference>
<dbReference type="Gene3D" id="3.40.366.10">
    <property type="entry name" value="Malonyl-Coenzyme A Acyl Carrier Protein, domain 2"/>
    <property type="match status" value="1"/>
</dbReference>
<feature type="region of interest" description="N-terminal hotdog fold" evidence="4">
    <location>
        <begin position="2067"/>
        <end position="2197"/>
    </location>
</feature>
<feature type="region of interest" description="Disordered" evidence="5">
    <location>
        <begin position="130"/>
        <end position="154"/>
    </location>
</feature>
<dbReference type="InterPro" id="IPR049900">
    <property type="entry name" value="PKS_mFAS_DH"/>
</dbReference>
<dbReference type="InterPro" id="IPR009081">
    <property type="entry name" value="PP-bd_ACP"/>
</dbReference>
<evidence type="ECO:0000313" key="9">
    <source>
        <dbReference type="EMBL" id="OWK42289.1"/>
    </source>
</evidence>
<dbReference type="Gene3D" id="3.10.129.110">
    <property type="entry name" value="Polyketide synthase dehydratase"/>
    <property type="match status" value="1"/>
</dbReference>